<dbReference type="PROSITE" id="PS51257">
    <property type="entry name" value="PROKAR_LIPOPROTEIN"/>
    <property type="match status" value="1"/>
</dbReference>
<dbReference type="CDD" id="cd10918">
    <property type="entry name" value="CE4_NodB_like_5s_6s"/>
    <property type="match status" value="1"/>
</dbReference>
<dbReference type="InterPro" id="IPR002509">
    <property type="entry name" value="NODB_dom"/>
</dbReference>
<dbReference type="EMBL" id="QWGE01000002">
    <property type="protein sequence ID" value="RIJ41958.1"/>
    <property type="molecule type" value="Genomic_DNA"/>
</dbReference>
<keyword evidence="2" id="KW-0732">Signal</keyword>
<comment type="caution">
    <text evidence="4">The sequence shown here is derived from an EMBL/GenBank/DDBJ whole genome shotgun (WGS) entry which is preliminary data.</text>
</comment>
<sequence length="317" mass="35943">MYSKPCTPLFKLFVLGLLIFTVSCDRNTKENTKYNVNLSNRPKAESIDSDAVSSVPEGEESPFIDSTTDASAILSRPEVPILCYHQIRDWAGSDSKLAKTYIVPERRFEEHIKMLADSGYHTILPDQLMAYLTTGASLPEKPIMLTFDDTNLTQYETATPILEKYNFKGVFFIMTVSLGRPRYMSKAQVKDLAARGHAIGNHTWDHHQVKKYESQDWETQVSKPKQDLGEITGAPINYFAYPFGLWNTQGIPELKNRGIKASFQLAAKRDSIDPLHTIRRIIASGYWSPNSLYKNIKGSFHKTKDISGQINRFSVHQ</sequence>
<proteinExistence type="predicted"/>
<evidence type="ECO:0000313" key="4">
    <source>
        <dbReference type="EMBL" id="RIJ41958.1"/>
    </source>
</evidence>
<evidence type="ECO:0000259" key="3">
    <source>
        <dbReference type="PROSITE" id="PS51677"/>
    </source>
</evidence>
<dbReference type="Proteomes" id="UP000266005">
    <property type="component" value="Unassembled WGS sequence"/>
</dbReference>
<organism evidence="4 5">
    <name type="scientific">Pontibacter oryzae</name>
    <dbReference type="NCBI Taxonomy" id="2304593"/>
    <lineage>
        <taxon>Bacteria</taxon>
        <taxon>Pseudomonadati</taxon>
        <taxon>Bacteroidota</taxon>
        <taxon>Cytophagia</taxon>
        <taxon>Cytophagales</taxon>
        <taxon>Hymenobacteraceae</taxon>
        <taxon>Pontibacter</taxon>
    </lineage>
</organism>
<dbReference type="PANTHER" id="PTHR34216">
    <property type="match status" value="1"/>
</dbReference>
<dbReference type="InterPro" id="IPR011330">
    <property type="entry name" value="Glyco_hydro/deAcase_b/a-brl"/>
</dbReference>
<dbReference type="InterPro" id="IPR051398">
    <property type="entry name" value="Polysacch_Deacetylase"/>
</dbReference>
<protein>
    <submittedName>
        <fullName evidence="4">Polysaccharide deacetylase family protein</fullName>
    </submittedName>
</protein>
<dbReference type="Pfam" id="PF01522">
    <property type="entry name" value="Polysacc_deac_1"/>
    <property type="match status" value="1"/>
</dbReference>
<dbReference type="SUPFAM" id="SSF88713">
    <property type="entry name" value="Glycoside hydrolase/deacetylase"/>
    <property type="match status" value="1"/>
</dbReference>
<dbReference type="OrthoDB" id="9778320at2"/>
<accession>A0A399SFH6</accession>
<dbReference type="Gene3D" id="3.20.20.370">
    <property type="entry name" value="Glycoside hydrolase/deacetylase"/>
    <property type="match status" value="1"/>
</dbReference>
<dbReference type="PANTHER" id="PTHR34216:SF3">
    <property type="entry name" value="POLY-BETA-1,6-N-ACETYL-D-GLUCOSAMINE N-DEACETYLASE"/>
    <property type="match status" value="1"/>
</dbReference>
<dbReference type="GO" id="GO:0016810">
    <property type="term" value="F:hydrolase activity, acting on carbon-nitrogen (but not peptide) bonds"/>
    <property type="evidence" value="ECO:0007669"/>
    <property type="project" value="InterPro"/>
</dbReference>
<dbReference type="GO" id="GO:0005975">
    <property type="term" value="P:carbohydrate metabolic process"/>
    <property type="evidence" value="ECO:0007669"/>
    <property type="project" value="InterPro"/>
</dbReference>
<name>A0A399SFH6_9BACT</name>
<evidence type="ECO:0000256" key="1">
    <source>
        <dbReference type="ARBA" id="ARBA00004613"/>
    </source>
</evidence>
<reference evidence="5" key="1">
    <citation type="submission" date="2018-08" db="EMBL/GenBank/DDBJ databases">
        <title>Mucilaginibacter sp. MYSH2.</title>
        <authorList>
            <person name="Seo T."/>
        </authorList>
    </citation>
    <scope>NUCLEOTIDE SEQUENCE [LARGE SCALE GENOMIC DNA]</scope>
    <source>
        <strain evidence="5">KIRAN</strain>
    </source>
</reference>
<dbReference type="GO" id="GO:0005576">
    <property type="term" value="C:extracellular region"/>
    <property type="evidence" value="ECO:0007669"/>
    <property type="project" value="UniProtKB-SubCell"/>
</dbReference>
<gene>
    <name evidence="4" type="ORF">D1627_08130</name>
</gene>
<comment type="subcellular location">
    <subcellularLocation>
        <location evidence="1">Secreted</location>
    </subcellularLocation>
</comment>
<feature type="domain" description="NodB homology" evidence="3">
    <location>
        <begin position="141"/>
        <end position="317"/>
    </location>
</feature>
<keyword evidence="5" id="KW-1185">Reference proteome</keyword>
<dbReference type="RefSeq" id="WP_119431702.1">
    <property type="nucleotide sequence ID" value="NZ_QWGE01000002.1"/>
</dbReference>
<evidence type="ECO:0000313" key="5">
    <source>
        <dbReference type="Proteomes" id="UP000266005"/>
    </source>
</evidence>
<dbReference type="PROSITE" id="PS51677">
    <property type="entry name" value="NODB"/>
    <property type="match status" value="1"/>
</dbReference>
<dbReference type="AlphaFoldDB" id="A0A399SFH6"/>
<evidence type="ECO:0000256" key="2">
    <source>
        <dbReference type="ARBA" id="ARBA00022729"/>
    </source>
</evidence>